<evidence type="ECO:0000256" key="6">
    <source>
        <dbReference type="ARBA" id="ARBA00023125"/>
    </source>
</evidence>
<keyword evidence="6" id="KW-0238">DNA-binding</keyword>
<dbReference type="InterPro" id="IPR001367">
    <property type="entry name" value="Fe_dep_repressor"/>
</dbReference>
<evidence type="ECO:0000256" key="7">
    <source>
        <dbReference type="ARBA" id="ARBA00023163"/>
    </source>
</evidence>
<protein>
    <recommendedName>
        <fullName evidence="8">HTH dtxR-type domain-containing protein</fullName>
    </recommendedName>
</protein>
<dbReference type="Gene3D" id="1.10.10.10">
    <property type="entry name" value="Winged helix-like DNA-binding domain superfamily/Winged helix DNA-binding domain"/>
    <property type="match status" value="1"/>
</dbReference>
<evidence type="ECO:0000313" key="10">
    <source>
        <dbReference type="Proteomes" id="UP000070504"/>
    </source>
</evidence>
<dbReference type="InterPro" id="IPR036421">
    <property type="entry name" value="Fe_dep_repressor_sf"/>
</dbReference>
<dbReference type="EMBL" id="LHYH01000020">
    <property type="protein sequence ID" value="KXB06894.1"/>
    <property type="molecule type" value="Genomic_DNA"/>
</dbReference>
<dbReference type="InterPro" id="IPR036390">
    <property type="entry name" value="WH_DNA-bd_sf"/>
</dbReference>
<evidence type="ECO:0000256" key="4">
    <source>
        <dbReference type="ARBA" id="ARBA00023004"/>
    </source>
</evidence>
<keyword evidence="4" id="KW-0408">Iron</keyword>
<comment type="similarity">
    <text evidence="2">Belongs to the DtxR/MntR family.</text>
</comment>
<evidence type="ECO:0000256" key="3">
    <source>
        <dbReference type="ARBA" id="ARBA00011738"/>
    </source>
</evidence>
<dbReference type="InterPro" id="IPR038157">
    <property type="entry name" value="FeoA_core_dom"/>
</dbReference>
<name>A0A133VKD0_9EURY</name>
<dbReference type="SUPFAM" id="SSF50037">
    <property type="entry name" value="C-terminal domain of transcriptional repressors"/>
    <property type="match status" value="1"/>
</dbReference>
<dbReference type="GO" id="GO:0046983">
    <property type="term" value="F:protein dimerization activity"/>
    <property type="evidence" value="ECO:0007669"/>
    <property type="project" value="InterPro"/>
</dbReference>
<dbReference type="Gene3D" id="1.10.60.10">
    <property type="entry name" value="Iron dependent repressor, metal binding and dimerisation domain"/>
    <property type="match status" value="1"/>
</dbReference>
<dbReference type="Proteomes" id="UP000070504">
    <property type="component" value="Unassembled WGS sequence"/>
</dbReference>
<dbReference type="Pfam" id="PF01325">
    <property type="entry name" value="Fe_dep_repress"/>
    <property type="match status" value="1"/>
</dbReference>
<evidence type="ECO:0000256" key="2">
    <source>
        <dbReference type="ARBA" id="ARBA00007871"/>
    </source>
</evidence>
<dbReference type="SMART" id="SM00899">
    <property type="entry name" value="FeoA"/>
    <property type="match status" value="1"/>
</dbReference>
<dbReference type="GO" id="GO:0005737">
    <property type="term" value="C:cytoplasm"/>
    <property type="evidence" value="ECO:0007669"/>
    <property type="project" value="UniProtKB-SubCell"/>
</dbReference>
<keyword evidence="10" id="KW-1185">Reference proteome</keyword>
<dbReference type="Pfam" id="PF02742">
    <property type="entry name" value="Fe_dep_repr_C"/>
    <property type="match status" value="1"/>
</dbReference>
<accession>A0A133VKD0</accession>
<dbReference type="SUPFAM" id="SSF47979">
    <property type="entry name" value="Iron-dependent repressor protein, dimerization domain"/>
    <property type="match status" value="1"/>
</dbReference>
<dbReference type="InterPro" id="IPR007167">
    <property type="entry name" value="Fe-transptr_FeoA-like"/>
</dbReference>
<gene>
    <name evidence="9" type="ORF">AKJ54_00995</name>
</gene>
<dbReference type="SMART" id="SM00529">
    <property type="entry name" value="HTH_DTXR"/>
    <property type="match status" value="1"/>
</dbReference>
<evidence type="ECO:0000313" key="9">
    <source>
        <dbReference type="EMBL" id="KXB06894.1"/>
    </source>
</evidence>
<sequence>MLFSAKSLGIPKFYKVFWFFLNLMVDLSESEEEYLESLYRLDGSEGRVGTSDLAKDMKIKEPSVVEMLRKLQEKDLVDYKSYAGARLTPLGKEEGMKVTRRHRLAERLLWDVLDRDLSQIHEEACKLEHSMADETADSIEKILDNPKTCPHGNPIPGKEVEKKDRDSIKLTEGAEGNKYRVVSIPEEKVDVQRLLPLAVLPGSEVELNDKPSFGALMVKVGGDTLALSRSIASKIMVEPHGRKKRRRRGRSSR</sequence>
<dbReference type="AlphaFoldDB" id="A0A133VKD0"/>
<dbReference type="InterPro" id="IPR022687">
    <property type="entry name" value="HTH_DTXR"/>
</dbReference>
<dbReference type="GO" id="GO:0046914">
    <property type="term" value="F:transition metal ion binding"/>
    <property type="evidence" value="ECO:0007669"/>
    <property type="project" value="InterPro"/>
</dbReference>
<dbReference type="InterPro" id="IPR022689">
    <property type="entry name" value="Iron_dep_repressor"/>
</dbReference>
<organism evidence="9 10">
    <name type="scientific">candidate division MSBL1 archaeon SCGC-AAA382K21</name>
    <dbReference type="NCBI Taxonomy" id="1698283"/>
    <lineage>
        <taxon>Archaea</taxon>
        <taxon>Methanobacteriati</taxon>
        <taxon>Methanobacteriota</taxon>
        <taxon>candidate division MSBL1</taxon>
    </lineage>
</organism>
<comment type="subcellular location">
    <subcellularLocation>
        <location evidence="1">Cytoplasm</location>
    </subcellularLocation>
</comment>
<dbReference type="InterPro" id="IPR050536">
    <property type="entry name" value="DtxR_MntR_Metal-Reg"/>
</dbReference>
<dbReference type="GO" id="GO:0003677">
    <property type="term" value="F:DNA binding"/>
    <property type="evidence" value="ECO:0007669"/>
    <property type="project" value="UniProtKB-KW"/>
</dbReference>
<dbReference type="InterPro" id="IPR008988">
    <property type="entry name" value="Transcriptional_repressor_C"/>
</dbReference>
<proteinExistence type="inferred from homology"/>
<dbReference type="SUPFAM" id="SSF46785">
    <property type="entry name" value="Winged helix' DNA-binding domain"/>
    <property type="match status" value="1"/>
</dbReference>
<dbReference type="InterPro" id="IPR036388">
    <property type="entry name" value="WH-like_DNA-bd_sf"/>
</dbReference>
<dbReference type="Gene3D" id="2.30.30.90">
    <property type="match status" value="1"/>
</dbReference>
<reference evidence="9 10" key="1">
    <citation type="journal article" date="2016" name="Sci. Rep.">
        <title>Metabolic traits of an uncultured archaeal lineage -MSBL1- from brine pools of the Red Sea.</title>
        <authorList>
            <person name="Mwirichia R."/>
            <person name="Alam I."/>
            <person name="Rashid M."/>
            <person name="Vinu M."/>
            <person name="Ba-Alawi W."/>
            <person name="Anthony Kamau A."/>
            <person name="Kamanda Ngugi D."/>
            <person name="Goker M."/>
            <person name="Klenk H.P."/>
            <person name="Bajic V."/>
            <person name="Stingl U."/>
        </authorList>
    </citation>
    <scope>NUCLEOTIDE SEQUENCE [LARGE SCALE GENOMIC DNA]</scope>
    <source>
        <strain evidence="9">SCGC-AAA382K21</strain>
    </source>
</reference>
<evidence type="ECO:0000259" key="8">
    <source>
        <dbReference type="PROSITE" id="PS50944"/>
    </source>
</evidence>
<dbReference type="GO" id="GO:0003700">
    <property type="term" value="F:DNA-binding transcription factor activity"/>
    <property type="evidence" value="ECO:0007669"/>
    <property type="project" value="InterPro"/>
</dbReference>
<dbReference type="PANTHER" id="PTHR33238">
    <property type="entry name" value="IRON (METAL) DEPENDENT REPRESSOR, DTXR FAMILY"/>
    <property type="match status" value="1"/>
</dbReference>
<feature type="domain" description="HTH dtxR-type" evidence="8">
    <location>
        <begin position="27"/>
        <end position="88"/>
    </location>
</feature>
<evidence type="ECO:0000256" key="1">
    <source>
        <dbReference type="ARBA" id="ARBA00004496"/>
    </source>
</evidence>
<dbReference type="PROSITE" id="PS50944">
    <property type="entry name" value="HTH_DTXR"/>
    <property type="match status" value="1"/>
</dbReference>
<keyword evidence="7" id="KW-0804">Transcription</keyword>
<comment type="subunit">
    <text evidence="3">Homodimer.</text>
</comment>
<evidence type="ECO:0000256" key="5">
    <source>
        <dbReference type="ARBA" id="ARBA00023015"/>
    </source>
</evidence>
<comment type="caution">
    <text evidence="9">The sequence shown here is derived from an EMBL/GenBank/DDBJ whole genome shotgun (WGS) entry which is preliminary data.</text>
</comment>
<dbReference type="PANTHER" id="PTHR33238:SF7">
    <property type="entry name" value="IRON-DEPENDENT TRANSCRIPTIONAL REGULATOR"/>
    <property type="match status" value="1"/>
</dbReference>
<keyword evidence="5" id="KW-0805">Transcription regulation</keyword>
<dbReference type="Pfam" id="PF04023">
    <property type="entry name" value="FeoA"/>
    <property type="match status" value="1"/>
</dbReference>